<protein>
    <submittedName>
        <fullName evidence="1">Uncharacterized protein</fullName>
    </submittedName>
</protein>
<gene>
    <name evidence="1" type="ORF">D7V32_07265</name>
</gene>
<organism evidence="1 2">
    <name type="scientific">Acinetobacter tianfuensis</name>
    <dbReference type="NCBI Taxonomy" id="2419603"/>
    <lineage>
        <taxon>Bacteria</taxon>
        <taxon>Pseudomonadati</taxon>
        <taxon>Pseudomonadota</taxon>
        <taxon>Gammaproteobacteria</taxon>
        <taxon>Moraxellales</taxon>
        <taxon>Moraxellaceae</taxon>
        <taxon>Acinetobacter</taxon>
    </lineage>
</organism>
<comment type="caution">
    <text evidence="1">The sequence shown here is derived from an EMBL/GenBank/DDBJ whole genome shotgun (WGS) entry which is preliminary data.</text>
</comment>
<name>A0A3A8EPQ3_9GAMM</name>
<dbReference type="RefSeq" id="WP_120402223.1">
    <property type="nucleotide sequence ID" value="NZ_RAXV01000012.1"/>
</dbReference>
<accession>A0A3A8EPQ3</accession>
<keyword evidence="2" id="KW-1185">Reference proteome</keyword>
<evidence type="ECO:0000313" key="2">
    <source>
        <dbReference type="Proteomes" id="UP000282388"/>
    </source>
</evidence>
<sequence length="66" mass="7252">MGDSKLTDVAVNDMYPAYTISWKSGTVLPMTSSAEVVQDDGSKVKTTFSSLLPQEQKSLYFGIKMQ</sequence>
<dbReference type="OrthoDB" id="28777at2"/>
<proteinExistence type="predicted"/>
<dbReference type="AlphaFoldDB" id="A0A3A8EPQ3"/>
<reference evidence="1 2" key="1">
    <citation type="submission" date="2018-09" db="EMBL/GenBank/DDBJ databases">
        <title>The draft genome of Acinetobacter spp. strains.</title>
        <authorList>
            <person name="Qin J."/>
            <person name="Feng Y."/>
            <person name="Zong Z."/>
        </authorList>
    </citation>
    <scope>NUCLEOTIDE SEQUENCE [LARGE SCALE GENOMIC DNA]</scope>
    <source>
        <strain evidence="1 2">WCHAc060012</strain>
    </source>
</reference>
<dbReference type="Proteomes" id="UP000282388">
    <property type="component" value="Unassembled WGS sequence"/>
</dbReference>
<evidence type="ECO:0000313" key="1">
    <source>
        <dbReference type="EMBL" id="RKG31954.1"/>
    </source>
</evidence>
<dbReference type="EMBL" id="RAXV01000012">
    <property type="protein sequence ID" value="RKG31954.1"/>
    <property type="molecule type" value="Genomic_DNA"/>
</dbReference>